<evidence type="ECO:0000256" key="1">
    <source>
        <dbReference type="SAM" id="SignalP"/>
    </source>
</evidence>
<sequence length="103" mass="11824">MRIFRLTFLCFLMFAMLWSVPVASQAQESTDLDVDTPIVLVHGIGGSSYNFVSIERALIRAGYDRSDIHAIEFWDKSGNNYINSRELRDFIDNILRKLDTPHA</sequence>
<dbReference type="AlphaFoldDB" id="A0A521B8X5"/>
<protein>
    <submittedName>
        <fullName evidence="2">Uncharacterized protein</fullName>
    </submittedName>
</protein>
<keyword evidence="1" id="KW-0732">Signal</keyword>
<dbReference type="Proteomes" id="UP000315636">
    <property type="component" value="Unassembled WGS sequence"/>
</dbReference>
<dbReference type="SUPFAM" id="SSF53474">
    <property type="entry name" value="alpha/beta-Hydrolases"/>
    <property type="match status" value="1"/>
</dbReference>
<keyword evidence="3" id="KW-1185">Reference proteome</keyword>
<evidence type="ECO:0000313" key="2">
    <source>
        <dbReference type="EMBL" id="SMO43552.1"/>
    </source>
</evidence>
<evidence type="ECO:0000313" key="3">
    <source>
        <dbReference type="Proteomes" id="UP000315636"/>
    </source>
</evidence>
<dbReference type="EMBL" id="FXTI01000001">
    <property type="protein sequence ID" value="SMO43552.1"/>
    <property type="molecule type" value="Genomic_DNA"/>
</dbReference>
<accession>A0A521B8X5</accession>
<proteinExistence type="predicted"/>
<feature type="chain" id="PRO_5022130252" evidence="1">
    <location>
        <begin position="27"/>
        <end position="103"/>
    </location>
</feature>
<reference evidence="2 3" key="1">
    <citation type="submission" date="2017-05" db="EMBL/GenBank/DDBJ databases">
        <authorList>
            <person name="Varghese N."/>
            <person name="Submissions S."/>
        </authorList>
    </citation>
    <scope>NUCLEOTIDE SEQUENCE [LARGE SCALE GENOMIC DNA]</scope>
    <source>
        <strain evidence="2 3">DSM 45474</strain>
    </source>
</reference>
<dbReference type="InterPro" id="IPR029058">
    <property type="entry name" value="AB_hydrolase_fold"/>
</dbReference>
<dbReference type="PROSITE" id="PS00018">
    <property type="entry name" value="EF_HAND_1"/>
    <property type="match status" value="1"/>
</dbReference>
<feature type="signal peptide" evidence="1">
    <location>
        <begin position="1"/>
        <end position="26"/>
    </location>
</feature>
<dbReference type="Gene3D" id="3.40.50.1820">
    <property type="entry name" value="alpha/beta hydrolase"/>
    <property type="match status" value="1"/>
</dbReference>
<name>A0A521B8X5_9BACL</name>
<gene>
    <name evidence="2" type="ORF">SAMN06264849_101629</name>
</gene>
<organism evidence="2 3">
    <name type="scientific">Melghirimyces algeriensis</name>
    <dbReference type="NCBI Taxonomy" id="910412"/>
    <lineage>
        <taxon>Bacteria</taxon>
        <taxon>Bacillati</taxon>
        <taxon>Bacillota</taxon>
        <taxon>Bacilli</taxon>
        <taxon>Bacillales</taxon>
        <taxon>Thermoactinomycetaceae</taxon>
        <taxon>Melghirimyces</taxon>
    </lineage>
</organism>
<dbReference type="InterPro" id="IPR018247">
    <property type="entry name" value="EF_Hand_1_Ca_BS"/>
</dbReference>